<dbReference type="PANTHER" id="PTHR21109">
    <property type="entry name" value="MITOCHONDRIAL 28S RIBOSOMAL PROTEIN S21"/>
    <property type="match status" value="1"/>
</dbReference>
<reference evidence="5" key="2">
    <citation type="submission" date="2018-10" db="UniProtKB">
        <authorList>
            <consortium name="EnsemblPlants"/>
        </authorList>
    </citation>
    <scope>IDENTIFICATION</scope>
</reference>
<feature type="region of interest" description="Disordered" evidence="4">
    <location>
        <begin position="51"/>
        <end position="70"/>
    </location>
</feature>
<dbReference type="Gramene" id="TraesJUL7B03G04188510.1">
    <property type="protein sequence ID" value="TraesJUL7B03G04188510.1"/>
    <property type="gene ID" value="TraesJUL7B03G04188510"/>
</dbReference>
<dbReference type="EnsemblPlants" id="TraesCS7B02G214500.1">
    <property type="protein sequence ID" value="TraesCS7B02G214500.1"/>
    <property type="gene ID" value="TraesCS7B02G214500"/>
</dbReference>
<dbReference type="GeneID" id="123162042"/>
<dbReference type="PANTHER" id="PTHR21109:SF4">
    <property type="entry name" value="OS08G0121800 PROTEIN"/>
    <property type="match status" value="1"/>
</dbReference>
<dbReference type="STRING" id="4565.A0A3B6SFZ6"/>
<feature type="region of interest" description="Disordered" evidence="4">
    <location>
        <begin position="99"/>
        <end position="161"/>
    </location>
</feature>
<dbReference type="Gramene" id="TraesARI7B03G04142450.1">
    <property type="protein sequence ID" value="TraesARI7B03G04142450.1"/>
    <property type="gene ID" value="TraesARI7B03G04142450"/>
</dbReference>
<keyword evidence="2" id="KW-0689">Ribosomal protein</keyword>
<dbReference type="GO" id="GO:0006412">
    <property type="term" value="P:translation"/>
    <property type="evidence" value="ECO:0007669"/>
    <property type="project" value="InterPro"/>
</dbReference>
<evidence type="ECO:0000313" key="6">
    <source>
        <dbReference type="Proteomes" id="UP000019116"/>
    </source>
</evidence>
<evidence type="ECO:0000313" key="5">
    <source>
        <dbReference type="EnsemblPlants" id="TraesCS7B02G214500.1"/>
    </source>
</evidence>
<feature type="compositionally biased region" description="Low complexity" evidence="4">
    <location>
        <begin position="51"/>
        <end position="60"/>
    </location>
</feature>
<dbReference type="Gramene" id="TraesJAG7B03G04132280.1">
    <property type="protein sequence ID" value="TraesJAG7B03G04132280.1"/>
    <property type="gene ID" value="TraesJAG7B03G04132280"/>
</dbReference>
<dbReference type="Gramene" id="TraesMAC7B03G04144610.1">
    <property type="protein sequence ID" value="TraesMAC7B03G04144610.1"/>
    <property type="gene ID" value="TraesMAC7B03G04144610"/>
</dbReference>
<feature type="compositionally biased region" description="Acidic residues" evidence="4">
    <location>
        <begin position="131"/>
        <end position="146"/>
    </location>
</feature>
<dbReference type="AlphaFoldDB" id="A0A3B6SFZ6"/>
<comment type="similarity">
    <text evidence="1">Belongs to the bacterial ribosomal protein bS21 family.</text>
</comment>
<evidence type="ECO:0000256" key="2">
    <source>
        <dbReference type="ARBA" id="ARBA00022980"/>
    </source>
</evidence>
<name>A0A3B6SFZ6_WHEAT</name>
<dbReference type="Pfam" id="PF01165">
    <property type="entry name" value="Ribosomal_S21"/>
    <property type="match status" value="1"/>
</dbReference>
<organism evidence="5">
    <name type="scientific">Triticum aestivum</name>
    <name type="common">Wheat</name>
    <dbReference type="NCBI Taxonomy" id="4565"/>
    <lineage>
        <taxon>Eukaryota</taxon>
        <taxon>Viridiplantae</taxon>
        <taxon>Streptophyta</taxon>
        <taxon>Embryophyta</taxon>
        <taxon>Tracheophyta</taxon>
        <taxon>Spermatophyta</taxon>
        <taxon>Magnoliopsida</taxon>
        <taxon>Liliopsida</taxon>
        <taxon>Poales</taxon>
        <taxon>Poaceae</taxon>
        <taxon>BOP clade</taxon>
        <taxon>Pooideae</taxon>
        <taxon>Triticodae</taxon>
        <taxon>Triticeae</taxon>
        <taxon>Triticinae</taxon>
        <taxon>Triticum</taxon>
    </lineage>
</organism>
<dbReference type="OrthoDB" id="693324at2759"/>
<dbReference type="Proteomes" id="UP000019116">
    <property type="component" value="Chromosome 7B"/>
</dbReference>
<reference evidence="5" key="1">
    <citation type="submission" date="2018-08" db="EMBL/GenBank/DDBJ databases">
        <authorList>
            <person name="Rossello M."/>
        </authorList>
    </citation>
    <scope>NUCLEOTIDE SEQUENCE [LARGE SCALE GENOMIC DNA]</scope>
    <source>
        <strain evidence="5">cv. Chinese Spring</strain>
    </source>
</reference>
<dbReference type="Gene3D" id="1.20.5.1150">
    <property type="entry name" value="Ribosomal protein S8"/>
    <property type="match status" value="1"/>
</dbReference>
<dbReference type="GO" id="GO:0003735">
    <property type="term" value="F:structural constituent of ribosome"/>
    <property type="evidence" value="ECO:0007669"/>
    <property type="project" value="InterPro"/>
</dbReference>
<dbReference type="Gramene" id="TraesCAD_scaffold_006450_01G000100.1">
    <property type="protein sequence ID" value="TraesCAD_scaffold_006450_01G000100.1"/>
    <property type="gene ID" value="TraesCAD_scaffold_006450_01G000100"/>
</dbReference>
<dbReference type="Gramene" id="TraesSTA7B03G04145550.1">
    <property type="protein sequence ID" value="TraesSTA7B03G04145550.1"/>
    <property type="gene ID" value="TraesSTA7B03G04145550"/>
</dbReference>
<dbReference type="KEGG" id="taes:123162042"/>
<dbReference type="NCBIfam" id="TIGR00030">
    <property type="entry name" value="S21p"/>
    <property type="match status" value="1"/>
</dbReference>
<dbReference type="Gramene" id="TraesCS7B02G214500.1">
    <property type="protein sequence ID" value="TraesCS7B02G214500.1"/>
    <property type="gene ID" value="TraesCS7B02G214500"/>
</dbReference>
<dbReference type="InterPro" id="IPR038380">
    <property type="entry name" value="Ribosomal_bS21_sf"/>
</dbReference>
<evidence type="ECO:0000256" key="3">
    <source>
        <dbReference type="ARBA" id="ARBA00023274"/>
    </source>
</evidence>
<protein>
    <submittedName>
        <fullName evidence="5">Uncharacterized protein</fullName>
    </submittedName>
</protein>
<dbReference type="Gramene" id="TraesCS7B03G0605700.1">
    <property type="protein sequence ID" value="TraesCS7B03G0605700.1.CDS"/>
    <property type="gene ID" value="TraesCS7B03G0605700"/>
</dbReference>
<dbReference type="Gramene" id="TraesSYM7B03G04198510.1">
    <property type="protein sequence ID" value="TraesSYM7B03G04198510.1"/>
    <property type="gene ID" value="TraesSYM7B03G04198510"/>
</dbReference>
<gene>
    <name evidence="5" type="primary">LOC123162042</name>
</gene>
<dbReference type="Gramene" id="TraesNOR7B03G04195770.1">
    <property type="protein sequence ID" value="TraesNOR7B03G04195770.1"/>
    <property type="gene ID" value="TraesNOR7B03G04195770"/>
</dbReference>
<dbReference type="Gramene" id="TraesPARA_EIv1.0_2425720.1">
    <property type="protein sequence ID" value="TraesPARA_EIv1.0_2425720.1.CDS"/>
    <property type="gene ID" value="TraesPARA_EIv1.0_2425720"/>
</dbReference>
<evidence type="ECO:0000256" key="1">
    <source>
        <dbReference type="ARBA" id="ARBA00006640"/>
    </source>
</evidence>
<accession>A0A3B6SFZ6</accession>
<keyword evidence="3" id="KW-0687">Ribonucleoprotein</keyword>
<dbReference type="RefSeq" id="XP_044435784.1">
    <property type="nucleotide sequence ID" value="XM_044579849.1"/>
</dbReference>
<sequence>MPTTAAARSFFSSLAPPYLLHDGSRTTVASFPLGSPPTVALSLSVSASAPTSPWAPAANPKYHNAKVDAGDEDVDGGDLLRQFTREVGRAGVMHEVRRRRWHEDARDKRKRKSRDAAWRLSRRRFKGPYPFDDEQESKEGTTDDDGRDNWELPGGEFPSFR</sequence>
<evidence type="ECO:0000256" key="4">
    <source>
        <dbReference type="SAM" id="MobiDB-lite"/>
    </source>
</evidence>
<keyword evidence="6" id="KW-1185">Reference proteome</keyword>
<proteinExistence type="inferred from homology"/>
<dbReference type="Gramene" id="TraesLDM7B03G04153080.1">
    <property type="protein sequence ID" value="TraesLDM7B03G04153080.1"/>
    <property type="gene ID" value="TraesLDM7B03G04153080"/>
</dbReference>
<dbReference type="GO" id="GO:1990904">
    <property type="term" value="C:ribonucleoprotein complex"/>
    <property type="evidence" value="ECO:0007669"/>
    <property type="project" value="UniProtKB-KW"/>
</dbReference>
<dbReference type="InterPro" id="IPR001911">
    <property type="entry name" value="Ribosomal_bS21"/>
</dbReference>
<dbReference type="GO" id="GO:0005840">
    <property type="term" value="C:ribosome"/>
    <property type="evidence" value="ECO:0007669"/>
    <property type="project" value="UniProtKB-KW"/>
</dbReference>